<dbReference type="InterPro" id="IPR022123">
    <property type="entry name" value="DUF3658"/>
</dbReference>
<reference evidence="2 3" key="1">
    <citation type="submission" date="2019-12" db="EMBL/GenBank/DDBJ databases">
        <authorList>
            <person name="Xu J."/>
        </authorList>
    </citation>
    <scope>NUCLEOTIDE SEQUENCE [LARGE SCALE GENOMIC DNA]</scope>
    <source>
        <strain evidence="2 3">HX-5-24</strain>
    </source>
</reference>
<dbReference type="EMBL" id="WOXT01000002">
    <property type="protein sequence ID" value="MUV14530.1"/>
    <property type="molecule type" value="Genomic_DNA"/>
</dbReference>
<evidence type="ECO:0000313" key="2">
    <source>
        <dbReference type="EMBL" id="MUV14530.1"/>
    </source>
</evidence>
<evidence type="ECO:0000259" key="1">
    <source>
        <dbReference type="Pfam" id="PF12395"/>
    </source>
</evidence>
<dbReference type="RefSeq" id="WP_156641809.1">
    <property type="nucleotide sequence ID" value="NZ_WOXT01000002.1"/>
</dbReference>
<proteinExistence type="predicted"/>
<protein>
    <recommendedName>
        <fullName evidence="1">DUF3658 domain-containing protein</fullName>
    </recommendedName>
</protein>
<comment type="caution">
    <text evidence="2">The sequence shown here is derived from an EMBL/GenBank/DDBJ whole genome shotgun (WGS) entry which is preliminary data.</text>
</comment>
<name>A0A7C9HML8_9GAMM</name>
<dbReference type="AlphaFoldDB" id="A0A7C9HML8"/>
<organism evidence="2 3">
    <name type="scientific">Noviluteimonas gilva</name>
    <dbReference type="NCBI Taxonomy" id="2682097"/>
    <lineage>
        <taxon>Bacteria</taxon>
        <taxon>Pseudomonadati</taxon>
        <taxon>Pseudomonadota</taxon>
        <taxon>Gammaproteobacteria</taxon>
        <taxon>Lysobacterales</taxon>
        <taxon>Lysobacteraceae</taxon>
        <taxon>Noviluteimonas</taxon>
    </lineage>
</organism>
<dbReference type="Proteomes" id="UP000479692">
    <property type="component" value="Unassembled WGS sequence"/>
</dbReference>
<evidence type="ECO:0000313" key="3">
    <source>
        <dbReference type="Proteomes" id="UP000479692"/>
    </source>
</evidence>
<dbReference type="Pfam" id="PF12395">
    <property type="entry name" value="DUF3658"/>
    <property type="match status" value="1"/>
</dbReference>
<accession>A0A7C9HML8</accession>
<gene>
    <name evidence="2" type="ORF">GN331_09955</name>
</gene>
<sequence>MTEEQDDPALGPDDQVAISALTPLDVAAIDQALVSHCDKQWRKVAYVVAMAMNALQHAYLDVPDIYYAERVRTLVADGLLEGQGDVRGMRFSEVRLCV</sequence>
<feature type="domain" description="DUF3658" evidence="1">
    <location>
        <begin position="24"/>
        <end position="91"/>
    </location>
</feature>
<keyword evidence="3" id="KW-1185">Reference proteome</keyword>